<evidence type="ECO:0000313" key="1">
    <source>
        <dbReference type="EMBL" id="KIJ36114.1"/>
    </source>
</evidence>
<name>A0A0C9UMN9_SPHS4</name>
<keyword evidence="2" id="KW-1185">Reference proteome</keyword>
<dbReference type="EMBL" id="KN837181">
    <property type="protein sequence ID" value="KIJ36114.1"/>
    <property type="molecule type" value="Genomic_DNA"/>
</dbReference>
<protein>
    <submittedName>
        <fullName evidence="1">Uncharacterized protein</fullName>
    </submittedName>
</protein>
<dbReference type="OrthoDB" id="2927476at2759"/>
<accession>A0A0C9UMN9</accession>
<gene>
    <name evidence="1" type="ORF">M422DRAFT_51183</name>
</gene>
<proteinExistence type="predicted"/>
<dbReference type="Proteomes" id="UP000054279">
    <property type="component" value="Unassembled WGS sequence"/>
</dbReference>
<reference evidence="1 2" key="1">
    <citation type="submission" date="2014-06" db="EMBL/GenBank/DDBJ databases">
        <title>Evolutionary Origins and Diversification of the Mycorrhizal Mutualists.</title>
        <authorList>
            <consortium name="DOE Joint Genome Institute"/>
            <consortium name="Mycorrhizal Genomics Consortium"/>
            <person name="Kohler A."/>
            <person name="Kuo A."/>
            <person name="Nagy L.G."/>
            <person name="Floudas D."/>
            <person name="Copeland A."/>
            <person name="Barry K.W."/>
            <person name="Cichocki N."/>
            <person name="Veneault-Fourrey C."/>
            <person name="LaButti K."/>
            <person name="Lindquist E.A."/>
            <person name="Lipzen A."/>
            <person name="Lundell T."/>
            <person name="Morin E."/>
            <person name="Murat C."/>
            <person name="Riley R."/>
            <person name="Ohm R."/>
            <person name="Sun H."/>
            <person name="Tunlid A."/>
            <person name="Henrissat B."/>
            <person name="Grigoriev I.V."/>
            <person name="Hibbett D.S."/>
            <person name="Martin F."/>
        </authorList>
    </citation>
    <scope>NUCLEOTIDE SEQUENCE [LARGE SCALE GENOMIC DNA]</scope>
    <source>
        <strain evidence="1 2">SS14</strain>
    </source>
</reference>
<sequence>MSATTVESTAVAQTLALSAKTSAAEQTIIAVHPFDDAAEPFMLPGGHHQVFKDQSSGTDIHVFSFAGPPIYTQSDDNTWEFNSEFPVGPVTFLLRGSLDLDTD</sequence>
<dbReference type="AlphaFoldDB" id="A0A0C9UMN9"/>
<evidence type="ECO:0000313" key="2">
    <source>
        <dbReference type="Proteomes" id="UP000054279"/>
    </source>
</evidence>
<organism evidence="1 2">
    <name type="scientific">Sphaerobolus stellatus (strain SS14)</name>
    <dbReference type="NCBI Taxonomy" id="990650"/>
    <lineage>
        <taxon>Eukaryota</taxon>
        <taxon>Fungi</taxon>
        <taxon>Dikarya</taxon>
        <taxon>Basidiomycota</taxon>
        <taxon>Agaricomycotina</taxon>
        <taxon>Agaricomycetes</taxon>
        <taxon>Phallomycetidae</taxon>
        <taxon>Geastrales</taxon>
        <taxon>Sphaerobolaceae</taxon>
        <taxon>Sphaerobolus</taxon>
    </lineage>
</organism>
<dbReference type="HOGENOM" id="CLU_2265412_0_0_1"/>